<organism evidence="2 3">
    <name type="scientific">Solitalea agri</name>
    <dbReference type="NCBI Taxonomy" id="2953739"/>
    <lineage>
        <taxon>Bacteria</taxon>
        <taxon>Pseudomonadati</taxon>
        <taxon>Bacteroidota</taxon>
        <taxon>Sphingobacteriia</taxon>
        <taxon>Sphingobacteriales</taxon>
        <taxon>Sphingobacteriaceae</taxon>
        <taxon>Solitalea</taxon>
    </lineage>
</organism>
<keyword evidence="3" id="KW-1185">Reference proteome</keyword>
<keyword evidence="1" id="KW-0812">Transmembrane</keyword>
<evidence type="ECO:0000313" key="2">
    <source>
        <dbReference type="EMBL" id="MCO4294686.1"/>
    </source>
</evidence>
<sequence length="212" mass="24735">MDELELKSLWQQQSRKLEETLILNRRLIEEIQTQKAESKIRAFLRNQAVYVVLGILWVWLLGFLVYHTSNIFFRISIGAIVLFNIYAVVVYMKHIAILNSINIAESITETQQKLTEVKISLSSVGRILILQTPFYCTFWYSTELFQKAGIQFWIINLSIVAIFVAASIFLYQKLTYKNMHIKWVKHVMESFGGKTLSQAVEFVDEIEKFKKG</sequence>
<accession>A0A9X2JGR2</accession>
<protein>
    <submittedName>
        <fullName evidence="2">Uncharacterized protein</fullName>
    </submittedName>
</protein>
<comment type="caution">
    <text evidence="2">The sequence shown here is derived from an EMBL/GenBank/DDBJ whole genome shotgun (WGS) entry which is preliminary data.</text>
</comment>
<dbReference type="AlphaFoldDB" id="A0A9X2JGR2"/>
<keyword evidence="1" id="KW-0472">Membrane</keyword>
<feature type="transmembrane region" description="Helical" evidence="1">
    <location>
        <begin position="152"/>
        <end position="171"/>
    </location>
</feature>
<dbReference type="EMBL" id="JAMWYS010000059">
    <property type="protein sequence ID" value="MCO4294686.1"/>
    <property type="molecule type" value="Genomic_DNA"/>
</dbReference>
<keyword evidence="1" id="KW-1133">Transmembrane helix</keyword>
<gene>
    <name evidence="2" type="ORF">NF867_17625</name>
</gene>
<dbReference type="Proteomes" id="UP001155182">
    <property type="component" value="Unassembled WGS sequence"/>
</dbReference>
<dbReference type="RefSeq" id="WP_252589718.1">
    <property type="nucleotide sequence ID" value="NZ_JAMWYS010000059.1"/>
</dbReference>
<reference evidence="2" key="1">
    <citation type="submission" date="2022-06" db="EMBL/GenBank/DDBJ databases">
        <title>Solitalea sp. MAHUQ-68 isolated from rhizospheric soil.</title>
        <authorList>
            <person name="Huq M.A."/>
        </authorList>
    </citation>
    <scope>NUCLEOTIDE SEQUENCE</scope>
    <source>
        <strain evidence="2">MAHUQ-68</strain>
    </source>
</reference>
<evidence type="ECO:0000313" key="3">
    <source>
        <dbReference type="Proteomes" id="UP001155182"/>
    </source>
</evidence>
<feature type="transmembrane region" description="Helical" evidence="1">
    <location>
        <begin position="72"/>
        <end position="92"/>
    </location>
</feature>
<feature type="transmembrane region" description="Helical" evidence="1">
    <location>
        <begin position="48"/>
        <end position="66"/>
    </location>
</feature>
<name>A0A9X2JGR2_9SPHI</name>
<evidence type="ECO:0000256" key="1">
    <source>
        <dbReference type="SAM" id="Phobius"/>
    </source>
</evidence>
<proteinExistence type="predicted"/>